<comment type="caution">
    <text evidence="4">The sequence shown here is derived from an EMBL/GenBank/DDBJ whole genome shotgun (WGS) entry which is preliminary data.</text>
</comment>
<feature type="transmembrane region" description="Helical" evidence="3">
    <location>
        <begin position="214"/>
        <end position="247"/>
    </location>
</feature>
<keyword evidence="3" id="KW-0472">Membrane</keyword>
<dbReference type="RefSeq" id="WP_311496332.1">
    <property type="nucleotide sequence ID" value="NZ_JAVRHO010000034.1"/>
</dbReference>
<dbReference type="InterPro" id="IPR048254">
    <property type="entry name" value="CDP_ALCOHOL_P_TRANSF_CS"/>
</dbReference>
<dbReference type="Gene3D" id="1.20.120.1760">
    <property type="match status" value="1"/>
</dbReference>
<dbReference type="InterPro" id="IPR043130">
    <property type="entry name" value="CDP-OH_PTrfase_TM_dom"/>
</dbReference>
<feature type="transmembrane region" description="Helical" evidence="3">
    <location>
        <begin position="110"/>
        <end position="131"/>
    </location>
</feature>
<dbReference type="PROSITE" id="PS00379">
    <property type="entry name" value="CDP_ALCOHOL_P_TRANSF"/>
    <property type="match status" value="1"/>
</dbReference>
<organism evidence="4 5">
    <name type="scientific">Autumnicola lenta</name>
    <dbReference type="NCBI Taxonomy" id="3075593"/>
    <lineage>
        <taxon>Bacteria</taxon>
        <taxon>Pseudomonadati</taxon>
        <taxon>Bacteroidota</taxon>
        <taxon>Flavobacteriia</taxon>
        <taxon>Flavobacteriales</taxon>
        <taxon>Flavobacteriaceae</taxon>
        <taxon>Autumnicola</taxon>
    </lineage>
</organism>
<evidence type="ECO:0000313" key="5">
    <source>
        <dbReference type="Proteomes" id="UP001245285"/>
    </source>
</evidence>
<evidence type="ECO:0000256" key="1">
    <source>
        <dbReference type="ARBA" id="ARBA00022679"/>
    </source>
</evidence>
<name>A0ABU3CQM2_9FLAO</name>
<keyword evidence="1 2" id="KW-0808">Transferase</keyword>
<dbReference type="Pfam" id="PF01066">
    <property type="entry name" value="CDP-OH_P_transf"/>
    <property type="match status" value="1"/>
</dbReference>
<dbReference type="EMBL" id="JAVRHO010000034">
    <property type="protein sequence ID" value="MDT0648235.1"/>
    <property type="molecule type" value="Genomic_DNA"/>
</dbReference>
<reference evidence="4 5" key="1">
    <citation type="submission" date="2023-09" db="EMBL/GenBank/DDBJ databases">
        <authorList>
            <person name="Rey-Velasco X."/>
        </authorList>
    </citation>
    <scope>NUCLEOTIDE SEQUENCE [LARGE SCALE GENOMIC DNA]</scope>
    <source>
        <strain evidence="4 5">F260</strain>
    </source>
</reference>
<protein>
    <submittedName>
        <fullName evidence="4">CDP-alcohol phosphatidyltransferase family protein</fullName>
    </submittedName>
</protein>
<dbReference type="InterPro" id="IPR000462">
    <property type="entry name" value="CDP-OH_P_trans"/>
</dbReference>
<accession>A0ABU3CQM2</accession>
<evidence type="ECO:0000256" key="2">
    <source>
        <dbReference type="RuleBase" id="RU003750"/>
    </source>
</evidence>
<feature type="transmembrane region" description="Helical" evidence="3">
    <location>
        <begin position="174"/>
        <end position="193"/>
    </location>
</feature>
<feature type="transmembrane region" description="Helical" evidence="3">
    <location>
        <begin position="143"/>
        <end position="162"/>
    </location>
</feature>
<comment type="similarity">
    <text evidence="2">Belongs to the CDP-alcohol phosphatidyltransferase class-I family.</text>
</comment>
<feature type="transmembrane region" description="Helical" evidence="3">
    <location>
        <begin position="20"/>
        <end position="47"/>
    </location>
</feature>
<dbReference type="Proteomes" id="UP001245285">
    <property type="component" value="Unassembled WGS sequence"/>
</dbReference>
<gene>
    <name evidence="4" type="ORF">RM545_16195</name>
</gene>
<evidence type="ECO:0000313" key="4">
    <source>
        <dbReference type="EMBL" id="MDT0648235.1"/>
    </source>
</evidence>
<keyword evidence="3" id="KW-1133">Transmembrane helix</keyword>
<sequence length="257" mass="28355">MDLKRHVPNIITLLNLLSGSIAVIFAVQGSLIMAAVFVALGIFFDFFDGLAARALDVKSEVGLQLDSLADAVTSGVVPGIVMYQMLNIALPNTSSGTSTEWNVDDTILEWNFNNLALIGLLITLASAYRLAKFNVDDRQTDSFIGLPTPANALLILSLPLILSFQPGEIVSSLILNEWFLIGLTLLSCYLLNAEVKLFALKFSDWSFKNNKVRYIFIILCLLLVIFLQFAAVPVIIISYVLLSLIFGDQKKEKEVEY</sequence>
<keyword evidence="5" id="KW-1185">Reference proteome</keyword>
<keyword evidence="3" id="KW-0812">Transmembrane</keyword>
<evidence type="ECO:0000256" key="3">
    <source>
        <dbReference type="SAM" id="Phobius"/>
    </source>
</evidence>
<proteinExistence type="inferred from homology"/>